<evidence type="ECO:0000256" key="3">
    <source>
        <dbReference type="ARBA" id="ARBA00019010"/>
    </source>
</evidence>
<dbReference type="Gene3D" id="3.40.50.300">
    <property type="entry name" value="P-loop containing nucleotide triphosphate hydrolases"/>
    <property type="match status" value="1"/>
</dbReference>
<evidence type="ECO:0000256" key="1">
    <source>
        <dbReference type="ARBA" id="ARBA00004496"/>
    </source>
</evidence>
<comment type="caution">
    <text evidence="11">The sequence shown here is derived from an EMBL/GenBank/DDBJ whole genome shotgun (WGS) entry which is preliminary data.</text>
</comment>
<protein>
    <recommendedName>
        <fullName evidence="3">tRNA threonylcarbamoyladenosine biosynthesis protein TsaE</fullName>
    </recommendedName>
    <alternativeName>
        <fullName evidence="10">t(6)A37 threonylcarbamoyladenosine biosynthesis protein TsaE</fullName>
    </alternativeName>
</protein>
<dbReference type="GO" id="GO:0005737">
    <property type="term" value="C:cytoplasm"/>
    <property type="evidence" value="ECO:0007669"/>
    <property type="project" value="UniProtKB-SubCell"/>
</dbReference>
<evidence type="ECO:0000256" key="5">
    <source>
        <dbReference type="ARBA" id="ARBA00022694"/>
    </source>
</evidence>
<dbReference type="NCBIfam" id="TIGR00150">
    <property type="entry name" value="T6A_YjeE"/>
    <property type="match status" value="1"/>
</dbReference>
<comment type="subcellular location">
    <subcellularLocation>
        <location evidence="1">Cytoplasm</location>
    </subcellularLocation>
</comment>
<evidence type="ECO:0000256" key="7">
    <source>
        <dbReference type="ARBA" id="ARBA00022741"/>
    </source>
</evidence>
<keyword evidence="7" id="KW-0547">Nucleotide-binding</keyword>
<evidence type="ECO:0000313" key="12">
    <source>
        <dbReference type="Proteomes" id="UP000760819"/>
    </source>
</evidence>
<dbReference type="SUPFAM" id="SSF52540">
    <property type="entry name" value="P-loop containing nucleoside triphosphate hydrolases"/>
    <property type="match status" value="1"/>
</dbReference>
<evidence type="ECO:0000256" key="10">
    <source>
        <dbReference type="ARBA" id="ARBA00032441"/>
    </source>
</evidence>
<dbReference type="AlphaFoldDB" id="A0A955I4V0"/>
<dbReference type="InterPro" id="IPR003442">
    <property type="entry name" value="T6A_TsaE"/>
</dbReference>
<reference evidence="11" key="1">
    <citation type="submission" date="2020-04" db="EMBL/GenBank/DDBJ databases">
        <authorList>
            <person name="Zhang T."/>
        </authorList>
    </citation>
    <scope>NUCLEOTIDE SEQUENCE</scope>
    <source>
        <strain evidence="11">HKST-UBA12</strain>
    </source>
</reference>
<dbReference type="PANTHER" id="PTHR33540">
    <property type="entry name" value="TRNA THREONYLCARBAMOYLADENOSINE BIOSYNTHESIS PROTEIN TSAE"/>
    <property type="match status" value="1"/>
</dbReference>
<dbReference type="GO" id="GO:0005524">
    <property type="term" value="F:ATP binding"/>
    <property type="evidence" value="ECO:0007669"/>
    <property type="project" value="UniProtKB-KW"/>
</dbReference>
<keyword evidence="6" id="KW-0479">Metal-binding</keyword>
<dbReference type="GO" id="GO:0046872">
    <property type="term" value="F:metal ion binding"/>
    <property type="evidence" value="ECO:0007669"/>
    <property type="project" value="UniProtKB-KW"/>
</dbReference>
<comment type="similarity">
    <text evidence="2">Belongs to the TsaE family.</text>
</comment>
<proteinExistence type="inferred from homology"/>
<keyword evidence="9" id="KW-0460">Magnesium</keyword>
<keyword evidence="8" id="KW-0067">ATP-binding</keyword>
<gene>
    <name evidence="11" type="primary">tsaE</name>
    <name evidence="11" type="ORF">KC640_00740</name>
</gene>
<keyword evidence="4" id="KW-0963">Cytoplasm</keyword>
<dbReference type="Pfam" id="PF02367">
    <property type="entry name" value="TsaE"/>
    <property type="match status" value="1"/>
</dbReference>
<name>A0A955I4V0_9BACT</name>
<dbReference type="InterPro" id="IPR027417">
    <property type="entry name" value="P-loop_NTPase"/>
</dbReference>
<keyword evidence="5" id="KW-0819">tRNA processing</keyword>
<accession>A0A955I4V0</accession>
<evidence type="ECO:0000256" key="9">
    <source>
        <dbReference type="ARBA" id="ARBA00022842"/>
    </source>
</evidence>
<evidence type="ECO:0000313" key="11">
    <source>
        <dbReference type="EMBL" id="MCA9378930.1"/>
    </source>
</evidence>
<sequence length="140" mass="15152">MKLLGAEVARSLKVEASEEKLVILVLQGDFGAGKTTFTQGLAAELGITEPVTSPSYVYIQEYNLPGGKAKLVHVDAWRVKRAEDLLLTGLGDYLLPGNVVVVEWGGDLIAEFLGKLPEGNLVTKTIKITERGEDRDVEIS</sequence>
<dbReference type="PANTHER" id="PTHR33540:SF2">
    <property type="entry name" value="TRNA THREONYLCARBAMOYLADENOSINE BIOSYNTHESIS PROTEIN TSAE"/>
    <property type="match status" value="1"/>
</dbReference>
<dbReference type="GO" id="GO:0002949">
    <property type="term" value="P:tRNA threonylcarbamoyladenosine modification"/>
    <property type="evidence" value="ECO:0007669"/>
    <property type="project" value="InterPro"/>
</dbReference>
<evidence type="ECO:0000256" key="2">
    <source>
        <dbReference type="ARBA" id="ARBA00007599"/>
    </source>
</evidence>
<evidence type="ECO:0000256" key="4">
    <source>
        <dbReference type="ARBA" id="ARBA00022490"/>
    </source>
</evidence>
<evidence type="ECO:0000256" key="6">
    <source>
        <dbReference type="ARBA" id="ARBA00022723"/>
    </source>
</evidence>
<reference evidence="11" key="2">
    <citation type="journal article" date="2021" name="Microbiome">
        <title>Successional dynamics and alternative stable states in a saline activated sludge microbial community over 9 years.</title>
        <authorList>
            <person name="Wang Y."/>
            <person name="Ye J."/>
            <person name="Ju F."/>
            <person name="Liu L."/>
            <person name="Boyd J.A."/>
            <person name="Deng Y."/>
            <person name="Parks D.H."/>
            <person name="Jiang X."/>
            <person name="Yin X."/>
            <person name="Woodcroft B.J."/>
            <person name="Tyson G.W."/>
            <person name="Hugenholtz P."/>
            <person name="Polz M.F."/>
            <person name="Zhang T."/>
        </authorList>
    </citation>
    <scope>NUCLEOTIDE SEQUENCE</scope>
    <source>
        <strain evidence="11">HKST-UBA12</strain>
    </source>
</reference>
<evidence type="ECO:0000256" key="8">
    <source>
        <dbReference type="ARBA" id="ARBA00022840"/>
    </source>
</evidence>
<organism evidence="11 12">
    <name type="scientific">Candidatus Dojkabacteria bacterium</name>
    <dbReference type="NCBI Taxonomy" id="2099670"/>
    <lineage>
        <taxon>Bacteria</taxon>
        <taxon>Candidatus Dojkabacteria</taxon>
    </lineage>
</organism>
<dbReference type="Proteomes" id="UP000760819">
    <property type="component" value="Unassembled WGS sequence"/>
</dbReference>
<dbReference type="EMBL" id="JAGQLI010000037">
    <property type="protein sequence ID" value="MCA9378930.1"/>
    <property type="molecule type" value="Genomic_DNA"/>
</dbReference>